<dbReference type="Proteomes" id="UP001346869">
    <property type="component" value="Unassembled WGS sequence"/>
</dbReference>
<reference evidence="12 13" key="2">
    <citation type="journal article" date="2023" name="Mol. Biol. Evol.">
        <title>Genomics of Secondarily Temperate Adaptation in the Only Non-Antarctic Icefish.</title>
        <authorList>
            <person name="Rivera-Colon A.G."/>
            <person name="Rayamajhi N."/>
            <person name="Minhas B.F."/>
            <person name="Madrigal G."/>
            <person name="Bilyk K.T."/>
            <person name="Yoon V."/>
            <person name="Hune M."/>
            <person name="Gregory S."/>
            <person name="Cheng C.H.C."/>
            <person name="Catchen J.M."/>
        </authorList>
    </citation>
    <scope>NUCLEOTIDE SEQUENCE [LARGE SCALE GENOMIC DNA]</scope>
    <source>
        <strain evidence="12">JMC-PN-2008</strain>
    </source>
</reference>
<feature type="transmembrane region" description="Helical" evidence="8">
    <location>
        <begin position="212"/>
        <end position="240"/>
    </location>
</feature>
<keyword evidence="5 8" id="KW-1133">Transmembrane helix</keyword>
<dbReference type="GO" id="GO:0015125">
    <property type="term" value="F:bile acid transmembrane transporter activity"/>
    <property type="evidence" value="ECO:0007669"/>
    <property type="project" value="TreeGrafter"/>
</dbReference>
<feature type="domain" description="Kazal-like" evidence="11">
    <location>
        <begin position="455"/>
        <end position="510"/>
    </location>
</feature>
<feature type="transmembrane region" description="Helical" evidence="8">
    <location>
        <begin position="539"/>
        <end position="561"/>
    </location>
</feature>
<evidence type="ECO:0000256" key="3">
    <source>
        <dbReference type="ARBA" id="ARBA00022475"/>
    </source>
</evidence>
<dbReference type="EMBL" id="JAUZQC010000024">
    <property type="protein sequence ID" value="KAK5849187.1"/>
    <property type="molecule type" value="Genomic_DNA"/>
</dbReference>
<comment type="caution">
    <text evidence="8">Lacks conserved residue(s) required for the propagation of feature annotation.</text>
</comment>
<proteinExistence type="inferred from homology"/>
<keyword evidence="6 8" id="KW-0472">Membrane</keyword>
<gene>
    <name evidence="12" type="ORF">PBY51_008847</name>
</gene>
<dbReference type="Pfam" id="PF03137">
    <property type="entry name" value="OATP"/>
    <property type="match status" value="1"/>
</dbReference>
<evidence type="ECO:0000256" key="7">
    <source>
        <dbReference type="ARBA" id="ARBA00023157"/>
    </source>
</evidence>
<evidence type="ECO:0000256" key="5">
    <source>
        <dbReference type="ARBA" id="ARBA00022989"/>
    </source>
</evidence>
<feature type="domain" description="Major facilitator superfamily (MFS) profile" evidence="10">
    <location>
        <begin position="36"/>
        <end position="662"/>
    </location>
</feature>
<evidence type="ECO:0000256" key="6">
    <source>
        <dbReference type="ARBA" id="ARBA00023136"/>
    </source>
</evidence>
<dbReference type="PANTHER" id="PTHR11388:SF89">
    <property type="entry name" value="SOLUTE CARRIER ORGANIC ANION TRANSPORTER FAMILY MEMBER 1B3"/>
    <property type="match status" value="1"/>
</dbReference>
<dbReference type="InterPro" id="IPR002350">
    <property type="entry name" value="Kazal_dom"/>
</dbReference>
<keyword evidence="8" id="KW-0406">Ion transport</keyword>
<feature type="transmembrane region" description="Helical" evidence="8">
    <location>
        <begin position="404"/>
        <end position="426"/>
    </location>
</feature>
<keyword evidence="8" id="KW-0813">Transport</keyword>
<evidence type="ECO:0000313" key="13">
    <source>
        <dbReference type="Proteomes" id="UP001346869"/>
    </source>
</evidence>
<name>A0AAN7WUW6_ELEMC</name>
<keyword evidence="7" id="KW-1015">Disulfide bond</keyword>
<dbReference type="PROSITE" id="PS50850">
    <property type="entry name" value="MFS"/>
    <property type="match status" value="1"/>
</dbReference>
<feature type="transmembrane region" description="Helical" evidence="8">
    <location>
        <begin position="626"/>
        <end position="649"/>
    </location>
</feature>
<evidence type="ECO:0000256" key="1">
    <source>
        <dbReference type="ARBA" id="ARBA00004651"/>
    </source>
</evidence>
<feature type="region of interest" description="Disordered" evidence="9">
    <location>
        <begin position="759"/>
        <end position="792"/>
    </location>
</feature>
<reference evidence="12 13" key="1">
    <citation type="journal article" date="2023" name="Genes (Basel)">
        <title>Chromosome-Level Genome Assembly and Circadian Gene Repertoire of the Patagonia Blennie Eleginops maclovinus-The Closest Ancestral Proxy of Antarctic Cryonotothenioids.</title>
        <authorList>
            <person name="Cheng C.C."/>
            <person name="Rivera-Colon A.G."/>
            <person name="Minhas B.F."/>
            <person name="Wilson L."/>
            <person name="Rayamajhi N."/>
            <person name="Vargas-Chacoff L."/>
            <person name="Catchen J.M."/>
        </authorList>
    </citation>
    <scope>NUCLEOTIDE SEQUENCE [LARGE SCALE GENOMIC DNA]</scope>
    <source>
        <strain evidence="12">JMC-PN-2008</strain>
    </source>
</reference>
<dbReference type="PROSITE" id="PS51465">
    <property type="entry name" value="KAZAL_2"/>
    <property type="match status" value="1"/>
</dbReference>
<feature type="transmembrane region" description="Helical" evidence="8">
    <location>
        <begin position="378"/>
        <end position="398"/>
    </location>
</feature>
<evidence type="ECO:0000256" key="8">
    <source>
        <dbReference type="RuleBase" id="RU362056"/>
    </source>
</evidence>
<feature type="transmembrane region" description="Helical" evidence="8">
    <location>
        <begin position="261"/>
        <end position="283"/>
    </location>
</feature>
<keyword evidence="13" id="KW-1185">Reference proteome</keyword>
<comment type="caution">
    <text evidence="12">The sequence shown here is derived from an EMBL/GenBank/DDBJ whole genome shotgun (WGS) entry which is preliminary data.</text>
</comment>
<keyword evidence="4 8" id="KW-0812">Transmembrane</keyword>
<evidence type="ECO:0000259" key="11">
    <source>
        <dbReference type="PROSITE" id="PS51465"/>
    </source>
</evidence>
<dbReference type="SUPFAM" id="SSF103473">
    <property type="entry name" value="MFS general substrate transporter"/>
    <property type="match status" value="2"/>
</dbReference>
<keyword evidence="3" id="KW-1003">Cell membrane</keyword>
<dbReference type="NCBIfam" id="TIGR00805">
    <property type="entry name" value="oat"/>
    <property type="match status" value="1"/>
</dbReference>
<feature type="transmembrane region" description="Helical" evidence="8">
    <location>
        <begin position="74"/>
        <end position="95"/>
    </location>
</feature>
<sequence>MEEAGEDLGQMASQQALCDADQKTRKHPGISTLKWFIVALSFASFSKALTGTYMKSSITQIERRFDLSSTHVGLIDGSFEMGNLLFLAVVSYFGAKLHRPKLIAVGCFLMAVGAFLTGLTHFFMGRYTYDTAIQVFHNDSVRIAACADPLTTELPEILNSEEDDKACVRESGSHMWIYVFLGNALRGIGETPVTPLGISYIDDFAKAENSPFYIACLQTITLLGPMFGFLLGSYCAKLYVDIGYVDMESVTITPKDARWVGAWWLGFMVSSGLLLISSIPFWFLPRTLPKQEGDEGKLTSSRETIDVTEVASNNIPTLKLTDIAKGFLPSMKRLLGTPAYFLLLCGSILKFNSFIGLFTFKAKYMEQQFGQSASRANFLIGVLNLPAVALGIFLGGLLMKRYKLSLVSGAQLSFATSFLAYLLLLLQFGTKCDNIPMAGLTISYNGTQGISSDRNMLFSECNRDCSCSAEEWDPVCSDSGITYISPCMAGCIGSSGHGKNTVFHNCSCVSASFPAGSSTSVRLGQCPHAKDCSRSFTSYMAVSVLSSFINSLGATPGYMVIIRCISPELKSLALGIQTLVTRTLGGLPAPVYFGALIDSTCLKWSVKKCGGRGACRLYDSDMYRTIFLGLITCLSGSSYFFIIAVIVLLRRQFRKPEKQKTKPVKKKDLELQEASNAAEDQPPKKPRAPKVWVRVTTELEEGGQGDRKEQLLDGGLSSINNTQERQQLTPTTDITVEFTPPLSEEGAIEMQGLKAEEDLRKEVCVETNTQSTEDNKLDDKATKNKETDGPQN</sequence>
<protein>
    <recommendedName>
        <fullName evidence="8">Solute carrier organic anion transporter family member</fullName>
    </recommendedName>
</protein>
<dbReference type="InterPro" id="IPR004156">
    <property type="entry name" value="OATP"/>
</dbReference>
<dbReference type="Gene3D" id="1.20.1250.20">
    <property type="entry name" value="MFS general substrate transporter like domains"/>
    <property type="match status" value="1"/>
</dbReference>
<feature type="transmembrane region" description="Helical" evidence="8">
    <location>
        <begin position="33"/>
        <end position="54"/>
    </location>
</feature>
<evidence type="ECO:0000259" key="10">
    <source>
        <dbReference type="PROSITE" id="PS50850"/>
    </source>
</evidence>
<dbReference type="GO" id="GO:0016323">
    <property type="term" value="C:basolateral plasma membrane"/>
    <property type="evidence" value="ECO:0007669"/>
    <property type="project" value="TreeGrafter"/>
</dbReference>
<dbReference type="Pfam" id="PF07648">
    <property type="entry name" value="Kazal_2"/>
    <property type="match status" value="1"/>
</dbReference>
<comment type="similarity">
    <text evidence="2 8">Belongs to the organo anion transporter (TC 2.A.60) family.</text>
</comment>
<evidence type="ECO:0000313" key="12">
    <source>
        <dbReference type="EMBL" id="KAK5849187.1"/>
    </source>
</evidence>
<dbReference type="PANTHER" id="PTHR11388">
    <property type="entry name" value="ORGANIC ANION TRANSPORTER"/>
    <property type="match status" value="1"/>
</dbReference>
<evidence type="ECO:0000256" key="4">
    <source>
        <dbReference type="ARBA" id="ARBA00022692"/>
    </source>
</evidence>
<dbReference type="GO" id="GO:0043252">
    <property type="term" value="P:sodium-independent organic anion transport"/>
    <property type="evidence" value="ECO:0007669"/>
    <property type="project" value="TreeGrafter"/>
</dbReference>
<dbReference type="GO" id="GO:0006811">
    <property type="term" value="P:monoatomic ion transport"/>
    <property type="evidence" value="ECO:0007669"/>
    <property type="project" value="UniProtKB-KW"/>
</dbReference>
<feature type="transmembrane region" description="Helical" evidence="8">
    <location>
        <begin position="339"/>
        <end position="358"/>
    </location>
</feature>
<dbReference type="SUPFAM" id="SSF100895">
    <property type="entry name" value="Kazal-type serine protease inhibitors"/>
    <property type="match status" value="1"/>
</dbReference>
<dbReference type="InterPro" id="IPR036058">
    <property type="entry name" value="Kazal_dom_sf"/>
</dbReference>
<comment type="subcellular location">
    <subcellularLocation>
        <location evidence="1 8">Cell membrane</location>
        <topology evidence="1 8">Multi-pass membrane protein</topology>
    </subcellularLocation>
</comment>
<feature type="region of interest" description="Disordered" evidence="9">
    <location>
        <begin position="659"/>
        <end position="691"/>
    </location>
</feature>
<accession>A0AAN7WUW6</accession>
<feature type="compositionally biased region" description="Basic and acidic residues" evidence="9">
    <location>
        <begin position="659"/>
        <end position="670"/>
    </location>
</feature>
<dbReference type="GO" id="GO:0015347">
    <property type="term" value="F:sodium-independent organic anion transmembrane transporter activity"/>
    <property type="evidence" value="ECO:0007669"/>
    <property type="project" value="TreeGrafter"/>
</dbReference>
<dbReference type="InterPro" id="IPR036259">
    <property type="entry name" value="MFS_trans_sf"/>
</dbReference>
<feature type="compositionally biased region" description="Basic and acidic residues" evidence="9">
    <location>
        <begin position="773"/>
        <end position="792"/>
    </location>
</feature>
<dbReference type="AlphaFoldDB" id="A0AAN7WUW6"/>
<organism evidence="12 13">
    <name type="scientific">Eleginops maclovinus</name>
    <name type="common">Patagonian blennie</name>
    <name type="synonym">Eleginus maclovinus</name>
    <dbReference type="NCBI Taxonomy" id="56733"/>
    <lineage>
        <taxon>Eukaryota</taxon>
        <taxon>Metazoa</taxon>
        <taxon>Chordata</taxon>
        <taxon>Craniata</taxon>
        <taxon>Vertebrata</taxon>
        <taxon>Euteleostomi</taxon>
        <taxon>Actinopterygii</taxon>
        <taxon>Neopterygii</taxon>
        <taxon>Teleostei</taxon>
        <taxon>Neoteleostei</taxon>
        <taxon>Acanthomorphata</taxon>
        <taxon>Eupercaria</taxon>
        <taxon>Perciformes</taxon>
        <taxon>Notothenioidei</taxon>
        <taxon>Eleginopidae</taxon>
        <taxon>Eleginops</taxon>
    </lineage>
</organism>
<evidence type="ECO:0000256" key="2">
    <source>
        <dbReference type="ARBA" id="ARBA00009657"/>
    </source>
</evidence>
<dbReference type="InterPro" id="IPR020846">
    <property type="entry name" value="MFS_dom"/>
</dbReference>
<feature type="transmembrane region" description="Helical" evidence="8">
    <location>
        <begin position="102"/>
        <end position="124"/>
    </location>
</feature>
<evidence type="ECO:0000256" key="9">
    <source>
        <dbReference type="SAM" id="MobiDB-lite"/>
    </source>
</evidence>